<dbReference type="EMBL" id="BAAAVV010000006">
    <property type="protein sequence ID" value="GAA3171997.1"/>
    <property type="molecule type" value="Genomic_DNA"/>
</dbReference>
<accession>A0ABP6P975</accession>
<feature type="signal peptide" evidence="1">
    <location>
        <begin position="1"/>
        <end position="26"/>
    </location>
</feature>
<dbReference type="Gene3D" id="2.80.10.50">
    <property type="match status" value="1"/>
</dbReference>
<name>A0ABP6P975_9ACTN</name>
<feature type="domain" description="PKD" evidence="2">
    <location>
        <begin position="704"/>
        <end position="757"/>
    </location>
</feature>
<dbReference type="Pfam" id="PF17164">
    <property type="entry name" value="DUF5122"/>
    <property type="match status" value="2"/>
</dbReference>
<dbReference type="InterPro" id="IPR022409">
    <property type="entry name" value="PKD/Chitinase_dom"/>
</dbReference>
<dbReference type="SUPFAM" id="SSF49299">
    <property type="entry name" value="PKD domain"/>
    <property type="match status" value="1"/>
</dbReference>
<protein>
    <recommendedName>
        <fullName evidence="2">PKD domain-containing protein</fullName>
    </recommendedName>
</protein>
<proteinExistence type="predicted"/>
<dbReference type="SMART" id="SM00089">
    <property type="entry name" value="PKD"/>
    <property type="match status" value="1"/>
</dbReference>
<reference evidence="4" key="1">
    <citation type="journal article" date="2019" name="Int. J. Syst. Evol. Microbiol.">
        <title>The Global Catalogue of Microorganisms (GCM) 10K type strain sequencing project: providing services to taxonomists for standard genome sequencing and annotation.</title>
        <authorList>
            <consortium name="The Broad Institute Genomics Platform"/>
            <consortium name="The Broad Institute Genome Sequencing Center for Infectious Disease"/>
            <person name="Wu L."/>
            <person name="Ma J."/>
        </authorList>
    </citation>
    <scope>NUCLEOTIDE SEQUENCE [LARGE SCALE GENOMIC DNA]</scope>
    <source>
        <strain evidence="4">JCM 15614</strain>
    </source>
</reference>
<evidence type="ECO:0000313" key="3">
    <source>
        <dbReference type="EMBL" id="GAA3171997.1"/>
    </source>
</evidence>
<feature type="chain" id="PRO_5045946025" description="PKD domain-containing protein" evidence="1">
    <location>
        <begin position="27"/>
        <end position="979"/>
    </location>
</feature>
<dbReference type="InterPro" id="IPR011047">
    <property type="entry name" value="Quinoprotein_ADH-like_sf"/>
</dbReference>
<evidence type="ECO:0000256" key="1">
    <source>
        <dbReference type="SAM" id="SignalP"/>
    </source>
</evidence>
<organism evidence="3 4">
    <name type="scientific">Blastococcus jejuensis</name>
    <dbReference type="NCBI Taxonomy" id="351224"/>
    <lineage>
        <taxon>Bacteria</taxon>
        <taxon>Bacillati</taxon>
        <taxon>Actinomycetota</taxon>
        <taxon>Actinomycetes</taxon>
        <taxon>Geodermatophilales</taxon>
        <taxon>Geodermatophilaceae</taxon>
        <taxon>Blastococcus</taxon>
    </lineage>
</organism>
<dbReference type="InterPro" id="IPR000601">
    <property type="entry name" value="PKD_dom"/>
</dbReference>
<keyword evidence="1" id="KW-0732">Signal</keyword>
<evidence type="ECO:0000313" key="4">
    <source>
        <dbReference type="Proteomes" id="UP001499924"/>
    </source>
</evidence>
<dbReference type="RefSeq" id="WP_344689422.1">
    <property type="nucleotide sequence ID" value="NZ_BAAAVV010000006.1"/>
</dbReference>
<sequence length="979" mass="100371">MRSAWAAVVGPLLVLVLLAGALPAQAQGVQHAGIVSAVPGTTPNILKESTGIQRVYDLDEVGNRMVVGGDFYRVQNVAPNGTAVFTRRSLFAFATATGAVDPAFDPVINGVVKAVAPGPNGTVFVGGTFSNVNGTNIRNVAQLNVSNGDLTSFRPATLNGAVNDLVFAGGRLYVAGVFTTAATVPHGGLATLNPTTGALDPYMSVDVSVNHNWTQGSTGARGAVGVSKIDVANDRLVAIGNFKRAEGTLIRDQAMVVLLQSTGTVVDPNWRTTRYEPACASRAYDSYVRDVEFSPDGSYFVIVTTGAHFTGTLCDTAARWEVVDQGQAVQPRWISDTGGDTLFSVAVTGAAVYVGGHQRWGNNPLAGDRAGPGAVPRPGIAALDPLNGVPLSWNPGRNPRGVGAEALTATATGLYVGMDTDWIGDRQYRRMRLAHFPLAGGASVASQTTFSLPGTVFMAGRDSSNTVLRRAYDGTTPSNEATVNGGGVEWSRARGGFMVGGELFYGYGTSSSNYALVRRTFDGTTFGPATTITTPYLDPAWSNVITGSNPEGSTYAGMLPNFYGSHLSTVTGMFYWNGRVYYTRSGQTALTARGFSVDSGIIQADSATVATNSAYAGAKGMFLSGNDLYVVNSANQLTRTTWNNGVPGTVFQVVSTLNWSARALFLGPTPGQPVNQPPTASLAPPTCAGATCTFDASGSSDPDGDPLSYSWNFGDGNTGTDAATQVHTYGADGNYTVTVTVSDGRGGTATTSAPVTVSTVPVGQSIAFVGAAGTSPAGSVSSLSVTVPAAVQAGDGLVLVLSTNSAVTGAPAGWTQEISQTAMSGTSVAMTTRVFERVATDTDAGSTVTVPLTGGVAKSSLQILAYRGTAATGPVVGIVGAADQVTGTNHTTPTGLTASPGDWELGVWSDKSANARTWTAPSGFSVRDMQDAGATGGEIATLLADLGPSSGGPVGGRTATTSATSTRATMITVLLRPAA</sequence>
<keyword evidence="4" id="KW-1185">Reference proteome</keyword>
<comment type="caution">
    <text evidence="3">The sequence shown here is derived from an EMBL/GenBank/DDBJ whole genome shotgun (WGS) entry which is preliminary data.</text>
</comment>
<dbReference type="Proteomes" id="UP001499924">
    <property type="component" value="Unassembled WGS sequence"/>
</dbReference>
<gene>
    <name evidence="3" type="ORF">GCM10010531_26780</name>
</gene>
<dbReference type="SUPFAM" id="SSF50998">
    <property type="entry name" value="Quinoprotein alcohol dehydrogenase-like"/>
    <property type="match status" value="1"/>
</dbReference>
<evidence type="ECO:0000259" key="2">
    <source>
        <dbReference type="PROSITE" id="PS50093"/>
    </source>
</evidence>
<dbReference type="PROSITE" id="PS50093">
    <property type="entry name" value="PKD"/>
    <property type="match status" value="1"/>
</dbReference>
<dbReference type="InterPro" id="IPR013431">
    <property type="entry name" value="Delta_60_rpt"/>
</dbReference>
<dbReference type="InterPro" id="IPR035986">
    <property type="entry name" value="PKD_dom_sf"/>
</dbReference>
<dbReference type="Pfam" id="PF18911">
    <property type="entry name" value="PKD_4"/>
    <property type="match status" value="1"/>
</dbReference>
<dbReference type="Gene3D" id="2.60.40.10">
    <property type="entry name" value="Immunoglobulins"/>
    <property type="match status" value="1"/>
</dbReference>
<dbReference type="InterPro" id="IPR013783">
    <property type="entry name" value="Ig-like_fold"/>
</dbReference>
<dbReference type="CDD" id="cd00146">
    <property type="entry name" value="PKD"/>
    <property type="match status" value="1"/>
</dbReference>